<reference evidence="14 15" key="1">
    <citation type="journal article" date="2018" name="Biotechnol. Biofuels">
        <title>Integrative visual omics of the white-rot fungus Polyporus brumalis exposes the biotechnological potential of its oxidative enzymes for delignifying raw plant biomass.</title>
        <authorList>
            <person name="Miyauchi S."/>
            <person name="Rancon A."/>
            <person name="Drula E."/>
            <person name="Hage H."/>
            <person name="Chaduli D."/>
            <person name="Favel A."/>
            <person name="Grisel S."/>
            <person name="Henrissat B."/>
            <person name="Herpoel-Gimbert I."/>
            <person name="Ruiz-Duenas F.J."/>
            <person name="Chevret D."/>
            <person name="Hainaut M."/>
            <person name="Lin J."/>
            <person name="Wang M."/>
            <person name="Pangilinan J."/>
            <person name="Lipzen A."/>
            <person name="Lesage-Meessen L."/>
            <person name="Navarro D."/>
            <person name="Riley R."/>
            <person name="Grigoriev I.V."/>
            <person name="Zhou S."/>
            <person name="Raouche S."/>
            <person name="Rosso M.N."/>
        </authorList>
    </citation>
    <scope>NUCLEOTIDE SEQUENCE [LARGE SCALE GENOMIC DNA]</scope>
    <source>
        <strain evidence="14 15">BRFM 1820</strain>
    </source>
</reference>
<dbReference type="STRING" id="139420.A0A371CVX9"/>
<proteinExistence type="predicted"/>
<dbReference type="GO" id="GO:0008240">
    <property type="term" value="F:tripeptidyl-peptidase activity"/>
    <property type="evidence" value="ECO:0007669"/>
    <property type="project" value="UniProtKB-EC"/>
</dbReference>
<feature type="chain" id="PRO_5016827031" description="tripeptidyl-peptidase II" evidence="12">
    <location>
        <begin position="21"/>
        <end position="606"/>
    </location>
</feature>
<evidence type="ECO:0000259" key="13">
    <source>
        <dbReference type="PROSITE" id="PS51695"/>
    </source>
</evidence>
<evidence type="ECO:0000313" key="15">
    <source>
        <dbReference type="Proteomes" id="UP000256964"/>
    </source>
</evidence>
<evidence type="ECO:0000256" key="9">
    <source>
        <dbReference type="ARBA" id="ARBA00022837"/>
    </source>
</evidence>
<evidence type="ECO:0000256" key="6">
    <source>
        <dbReference type="ARBA" id="ARBA00022723"/>
    </source>
</evidence>
<dbReference type="Proteomes" id="UP000256964">
    <property type="component" value="Unassembled WGS sequence"/>
</dbReference>
<keyword evidence="6 11" id="KW-0479">Metal-binding</keyword>
<dbReference type="Pfam" id="PF09286">
    <property type="entry name" value="Pro-kuma_activ"/>
    <property type="match status" value="1"/>
</dbReference>
<dbReference type="CDD" id="cd04056">
    <property type="entry name" value="Peptidases_S53"/>
    <property type="match status" value="1"/>
</dbReference>
<dbReference type="GO" id="GO:0006508">
    <property type="term" value="P:proteolysis"/>
    <property type="evidence" value="ECO:0007669"/>
    <property type="project" value="UniProtKB-KW"/>
</dbReference>
<comment type="function">
    <text evidence="2">Secreted tripeptidyl-peptidase which degrades proteins at acidic pHs and is involved in virulence.</text>
</comment>
<evidence type="ECO:0000256" key="8">
    <source>
        <dbReference type="ARBA" id="ARBA00022825"/>
    </source>
</evidence>
<dbReference type="PROSITE" id="PS51695">
    <property type="entry name" value="SEDOLISIN"/>
    <property type="match status" value="1"/>
</dbReference>
<dbReference type="InterPro" id="IPR015366">
    <property type="entry name" value="S53_propep"/>
</dbReference>
<dbReference type="SUPFAM" id="SSF54897">
    <property type="entry name" value="Protease propeptides/inhibitors"/>
    <property type="match status" value="1"/>
</dbReference>
<name>A0A371CVX9_9APHY</name>
<dbReference type="InterPro" id="IPR030400">
    <property type="entry name" value="Sedolisin_dom"/>
</dbReference>
<accession>A0A371CVX9</accession>
<dbReference type="GO" id="GO:0046872">
    <property type="term" value="F:metal ion binding"/>
    <property type="evidence" value="ECO:0007669"/>
    <property type="project" value="UniProtKB-UniRule"/>
</dbReference>
<dbReference type="PANTHER" id="PTHR14218:SF15">
    <property type="entry name" value="TRIPEPTIDYL-PEPTIDASE 1"/>
    <property type="match status" value="1"/>
</dbReference>
<comment type="catalytic activity">
    <reaction evidence="1">
        <text>Release of an N-terminal tripeptide from a polypeptide.</text>
        <dbReference type="EC" id="3.4.14.10"/>
    </reaction>
</comment>
<dbReference type="GO" id="GO:0004252">
    <property type="term" value="F:serine-type endopeptidase activity"/>
    <property type="evidence" value="ECO:0007669"/>
    <property type="project" value="UniProtKB-UniRule"/>
</dbReference>
<dbReference type="InterPro" id="IPR000209">
    <property type="entry name" value="Peptidase_S8/S53_dom"/>
</dbReference>
<keyword evidence="9 11" id="KW-0106">Calcium</keyword>
<sequence length="606" mass="64844">MLTIALFILVVLQASNYVFSLPYENLRLHSLLSSLPAGYAPHDTAPQPDQELRLTIAVPQVNESGLYVALLDVSDPASKNYGLHLSAAELGQYTAPRPESLQVVTQWLHASGIAFTPATHSGDMLQIRLPLERANTLLDANFTTYIHEPTNTTTIRTLSYALPAHLHEHITIIYPTTQFVPPTRSRQSSMIDLVARETGPPATCAQATTPSCLQRMYNIPTEPAMAQNNSLYVSGFGQEVANIDDLKGYLSKFRTDIKNPNFQVLSTDGASSNGGQGTFEANSDSQITVGLATNVPITYLKTNQDADGVTTDDLLNEMHFLLTQDQLPSVVTTSYVFQETEALASFAQTLCNAYARLGAMGTSVIFAAGDCGVAGGFLQTPADCVDKPFVPTFPSTCPYVTSVGATQGLEPEVAWTSSSGGFSNIFQRPSYQDAAVEGYLLGLGSTYSGRYNASGRAFPDVSAHGVNYLINYAGTYESAFGTSMAAPTFASIIALLDDRLLTAGKPKLGFLNPLLYSSASAAAFTDITSGSNPGCGTDGFPTDVGWDPVTGLGTPDYRELLEVVTGGVVQSSQNTENHACRTHIIGYIEIVVWTSIVVLCNNLIIS</sequence>
<dbReference type="InterPro" id="IPR036852">
    <property type="entry name" value="Peptidase_S8/S53_dom_sf"/>
</dbReference>
<dbReference type="SMART" id="SM00944">
    <property type="entry name" value="Pro-kuma_activ"/>
    <property type="match status" value="1"/>
</dbReference>
<gene>
    <name evidence="14" type="ORF">OH76DRAFT_1100262</name>
</gene>
<comment type="cofactor">
    <cofactor evidence="11">
        <name>Ca(2+)</name>
        <dbReference type="ChEBI" id="CHEBI:29108"/>
    </cofactor>
    <text evidence="11">Binds 1 Ca(2+) ion per subunit.</text>
</comment>
<feature type="signal peptide" evidence="12">
    <location>
        <begin position="1"/>
        <end position="20"/>
    </location>
</feature>
<evidence type="ECO:0000256" key="1">
    <source>
        <dbReference type="ARBA" id="ARBA00001910"/>
    </source>
</evidence>
<feature type="active site" description="Charge relay system" evidence="11">
    <location>
        <position position="284"/>
    </location>
</feature>
<evidence type="ECO:0000256" key="11">
    <source>
        <dbReference type="PROSITE-ProRule" id="PRU01032"/>
    </source>
</evidence>
<keyword evidence="7 11" id="KW-0378">Hydrolase</keyword>
<dbReference type="OrthoDB" id="2919105at2759"/>
<evidence type="ECO:0000256" key="12">
    <source>
        <dbReference type="SAM" id="SignalP"/>
    </source>
</evidence>
<evidence type="ECO:0000256" key="3">
    <source>
        <dbReference type="ARBA" id="ARBA00004239"/>
    </source>
</evidence>
<evidence type="ECO:0000256" key="10">
    <source>
        <dbReference type="ARBA" id="ARBA00023145"/>
    </source>
</evidence>
<dbReference type="InterPro" id="IPR050819">
    <property type="entry name" value="Tripeptidyl-peptidase_I"/>
</dbReference>
<dbReference type="PANTHER" id="PTHR14218">
    <property type="entry name" value="PROTEASE S8 TRIPEPTIDYL PEPTIDASE I CLN2"/>
    <property type="match status" value="1"/>
</dbReference>
<evidence type="ECO:0000256" key="4">
    <source>
        <dbReference type="ARBA" id="ARBA00012462"/>
    </source>
</evidence>
<feature type="binding site" evidence="11">
    <location>
        <position position="527"/>
    </location>
    <ligand>
        <name>Ca(2+)</name>
        <dbReference type="ChEBI" id="CHEBI:29108"/>
    </ligand>
</feature>
<organism evidence="14 15">
    <name type="scientific">Lentinus brumalis</name>
    <dbReference type="NCBI Taxonomy" id="2498619"/>
    <lineage>
        <taxon>Eukaryota</taxon>
        <taxon>Fungi</taxon>
        <taxon>Dikarya</taxon>
        <taxon>Basidiomycota</taxon>
        <taxon>Agaricomycotina</taxon>
        <taxon>Agaricomycetes</taxon>
        <taxon>Polyporales</taxon>
        <taxon>Polyporaceae</taxon>
        <taxon>Lentinus</taxon>
    </lineage>
</organism>
<feature type="active site" description="Charge relay system" evidence="11">
    <location>
        <position position="483"/>
    </location>
</feature>
<feature type="binding site" evidence="11">
    <location>
        <position position="526"/>
    </location>
    <ligand>
        <name>Ca(2+)</name>
        <dbReference type="ChEBI" id="CHEBI:29108"/>
    </ligand>
</feature>
<evidence type="ECO:0000256" key="7">
    <source>
        <dbReference type="ARBA" id="ARBA00022801"/>
    </source>
</evidence>
<dbReference type="EMBL" id="KZ857450">
    <property type="protein sequence ID" value="RDX44433.1"/>
    <property type="molecule type" value="Genomic_DNA"/>
</dbReference>
<keyword evidence="8 11" id="KW-0720">Serine protease</keyword>
<dbReference type="SUPFAM" id="SSF52743">
    <property type="entry name" value="Subtilisin-like"/>
    <property type="match status" value="1"/>
</dbReference>
<dbReference type="Pfam" id="PF00082">
    <property type="entry name" value="Peptidase_S8"/>
    <property type="match status" value="1"/>
</dbReference>
<evidence type="ECO:0000256" key="5">
    <source>
        <dbReference type="ARBA" id="ARBA00022670"/>
    </source>
</evidence>
<dbReference type="EC" id="3.4.14.10" evidence="4"/>
<dbReference type="GO" id="GO:0005576">
    <property type="term" value="C:extracellular region"/>
    <property type="evidence" value="ECO:0007669"/>
    <property type="project" value="UniProtKB-SubCell"/>
</dbReference>
<feature type="active site" description="Charge relay system" evidence="11">
    <location>
        <position position="280"/>
    </location>
</feature>
<feature type="binding site" evidence="11">
    <location>
        <position position="545"/>
    </location>
    <ligand>
        <name>Ca(2+)</name>
        <dbReference type="ChEBI" id="CHEBI:29108"/>
    </ligand>
</feature>
<protein>
    <recommendedName>
        <fullName evidence="4">tripeptidyl-peptidase II</fullName>
        <ecNumber evidence="4">3.4.14.10</ecNumber>
    </recommendedName>
</protein>
<evidence type="ECO:0000256" key="2">
    <source>
        <dbReference type="ARBA" id="ARBA00002451"/>
    </source>
</evidence>
<keyword evidence="12" id="KW-0732">Signal</keyword>
<feature type="binding site" evidence="11">
    <location>
        <position position="547"/>
    </location>
    <ligand>
        <name>Ca(2+)</name>
        <dbReference type="ChEBI" id="CHEBI:29108"/>
    </ligand>
</feature>
<keyword evidence="10" id="KW-0865">Zymogen</keyword>
<evidence type="ECO:0000313" key="14">
    <source>
        <dbReference type="EMBL" id="RDX44433.1"/>
    </source>
</evidence>
<feature type="domain" description="Peptidase S53" evidence="13">
    <location>
        <begin position="207"/>
        <end position="567"/>
    </location>
</feature>
<dbReference type="CDD" id="cd11377">
    <property type="entry name" value="Pro-peptidase_S53"/>
    <property type="match status" value="1"/>
</dbReference>
<comment type="subcellular location">
    <subcellularLocation>
        <location evidence="3">Secreted</location>
        <location evidence="3">Extracellular space</location>
    </subcellularLocation>
</comment>
<keyword evidence="5 11" id="KW-0645">Protease</keyword>
<keyword evidence="15" id="KW-1185">Reference proteome</keyword>
<dbReference type="AlphaFoldDB" id="A0A371CVX9"/>
<dbReference type="Gene3D" id="3.40.50.200">
    <property type="entry name" value="Peptidase S8/S53 domain"/>
    <property type="match status" value="1"/>
</dbReference>